<proteinExistence type="predicted"/>
<evidence type="ECO:0000256" key="1">
    <source>
        <dbReference type="SAM" id="MobiDB-lite"/>
    </source>
</evidence>
<dbReference type="Proteomes" id="UP000708338">
    <property type="component" value="Unassembled WGS sequence"/>
</dbReference>
<feature type="compositionally biased region" description="Polar residues" evidence="1">
    <location>
        <begin position="82"/>
        <end position="101"/>
    </location>
</feature>
<sequence>MVVDMRDSMVFYRSFFEAVKTLPPEQFKNAVMAIMGYGFDGVEPGTEGIERTIYLLVKPQIDANNRRYQNGTKGGRPRTSVEPDNNQTKTKCKPSNNQTVTKPEPNVNDNDNVNDNVNDNTFCPEPDKSAPGSPVAISFMLNDKSMYDVTENDVDMFQKLYPAIDVMQEIRKVVGWCESNPKNRKTRSGAKRFLNGWLSRAQDRARPSQIPVKQNNNKFHNFDQRDTDYDAIAMQKTQEWLQGGND</sequence>
<evidence type="ECO:0000313" key="3">
    <source>
        <dbReference type="EMBL" id="MBT9811202.1"/>
    </source>
</evidence>
<dbReference type="AlphaFoldDB" id="A0AA41FG72"/>
<name>A0AA41FG72_9FIRM</name>
<evidence type="ECO:0000259" key="2">
    <source>
        <dbReference type="Pfam" id="PF19808"/>
    </source>
</evidence>
<reference evidence="3" key="1">
    <citation type="journal article" date="2021" name="Gut Microbes">
        <title>A synthetic consortium of 100 gut commensals modulates the composition and function in a colon model of the microbiome of elderly subjects.</title>
        <authorList>
            <person name="Perez M."/>
            <person name="Ntemiri A."/>
            <person name="Tan H."/>
            <person name="Harris H.M.B."/>
            <person name="Roager H.M."/>
            <person name="Ribiere C."/>
            <person name="O'Toole P.W."/>
        </authorList>
    </citation>
    <scope>NUCLEOTIDE SEQUENCE</scope>
    <source>
        <strain evidence="3">MCC335</strain>
    </source>
</reference>
<feature type="region of interest" description="Disordered" evidence="1">
    <location>
        <begin position="65"/>
        <end position="112"/>
    </location>
</feature>
<organism evidence="3 4">
    <name type="scientific">Enterocloster citroniae</name>
    <dbReference type="NCBI Taxonomy" id="358743"/>
    <lineage>
        <taxon>Bacteria</taxon>
        <taxon>Bacillati</taxon>
        <taxon>Bacillota</taxon>
        <taxon>Clostridia</taxon>
        <taxon>Lachnospirales</taxon>
        <taxon>Lachnospiraceae</taxon>
        <taxon>Enterocloster</taxon>
    </lineage>
</organism>
<gene>
    <name evidence="3" type="ORF">GPL26_16375</name>
</gene>
<accession>A0AA41FG72</accession>
<feature type="domain" description="DUF6291" evidence="2">
    <location>
        <begin position="8"/>
        <end position="77"/>
    </location>
</feature>
<evidence type="ECO:0000313" key="4">
    <source>
        <dbReference type="Proteomes" id="UP000708338"/>
    </source>
</evidence>
<protein>
    <recommendedName>
        <fullName evidence="2">DUF6291 domain-containing protein</fullName>
    </recommendedName>
</protein>
<dbReference type="InterPro" id="IPR046258">
    <property type="entry name" value="DUF6291"/>
</dbReference>
<dbReference type="EMBL" id="WQPS01000020">
    <property type="protein sequence ID" value="MBT9811202.1"/>
    <property type="molecule type" value="Genomic_DNA"/>
</dbReference>
<dbReference type="Pfam" id="PF19808">
    <property type="entry name" value="DUF6291"/>
    <property type="match status" value="1"/>
</dbReference>
<comment type="caution">
    <text evidence="3">The sequence shown here is derived from an EMBL/GenBank/DDBJ whole genome shotgun (WGS) entry which is preliminary data.</text>
</comment>